<dbReference type="EMBL" id="AFYH01050130">
    <property type="status" value="NOT_ANNOTATED_CDS"/>
    <property type="molecule type" value="Genomic_DNA"/>
</dbReference>
<keyword evidence="8" id="KW-0539">Nucleus</keyword>
<dbReference type="InterPro" id="IPR001841">
    <property type="entry name" value="Znf_RING"/>
</dbReference>
<gene>
    <name evidence="12" type="primary">LOC102352757</name>
</gene>
<dbReference type="CDD" id="cd15669">
    <property type="entry name" value="ePHD_PHF7_G2E3_like"/>
    <property type="match status" value="1"/>
</dbReference>
<reference evidence="13" key="1">
    <citation type="submission" date="2011-08" db="EMBL/GenBank/DDBJ databases">
        <title>The draft genome of Latimeria chalumnae.</title>
        <authorList>
            <person name="Di Palma F."/>
            <person name="Alfoldi J."/>
            <person name="Johnson J."/>
            <person name="Berlin A."/>
            <person name="Gnerre S."/>
            <person name="Jaffe D."/>
            <person name="MacCallum I."/>
            <person name="Young S."/>
            <person name="Walker B.J."/>
            <person name="Lander E."/>
            <person name="Lindblad-Toh K."/>
        </authorList>
    </citation>
    <scope>NUCLEOTIDE SEQUENCE [LARGE SCALE GENOMIC DNA]</scope>
    <source>
        <strain evidence="13">Wild caught</strain>
    </source>
</reference>
<evidence type="ECO:0008006" key="14">
    <source>
        <dbReference type="Google" id="ProtNLM"/>
    </source>
</evidence>
<dbReference type="EMBL" id="AFYH01050129">
    <property type="status" value="NOT_ANNOTATED_CDS"/>
    <property type="molecule type" value="Genomic_DNA"/>
</dbReference>
<evidence type="ECO:0000256" key="7">
    <source>
        <dbReference type="ARBA" id="ARBA00022833"/>
    </source>
</evidence>
<dbReference type="OMA" id="MCAVEAR"/>
<reference evidence="12" key="3">
    <citation type="submission" date="2025-09" db="UniProtKB">
        <authorList>
            <consortium name="Ensembl"/>
        </authorList>
    </citation>
    <scope>IDENTIFICATION</scope>
</reference>
<evidence type="ECO:0000313" key="13">
    <source>
        <dbReference type="Proteomes" id="UP000008672"/>
    </source>
</evidence>
<evidence type="ECO:0000313" key="12">
    <source>
        <dbReference type="Ensembl" id="ENSLACP00000019205.1"/>
    </source>
</evidence>
<dbReference type="FunCoup" id="H3BBD4">
    <property type="interactions" value="1125"/>
</dbReference>
<evidence type="ECO:0000256" key="9">
    <source>
        <dbReference type="PROSITE-ProRule" id="PRU00175"/>
    </source>
</evidence>
<dbReference type="PANTHER" id="PTHR12420:SF42">
    <property type="entry name" value="G2_M PHASE-SPECIFIC E3 UBIQUITIN-PROTEIN LIGASE"/>
    <property type="match status" value="1"/>
</dbReference>
<dbReference type="Gene3D" id="3.30.40.10">
    <property type="entry name" value="Zinc/RING finger domain, C3HC4 (zinc finger)"/>
    <property type="match status" value="2"/>
</dbReference>
<dbReference type="GO" id="GO:0005634">
    <property type="term" value="C:nucleus"/>
    <property type="evidence" value="ECO:0007669"/>
    <property type="project" value="UniProtKB-SubCell"/>
</dbReference>
<feature type="domain" description="RING-type" evidence="10">
    <location>
        <begin position="147"/>
        <end position="196"/>
    </location>
</feature>
<evidence type="ECO:0000256" key="2">
    <source>
        <dbReference type="ARBA" id="ARBA00004906"/>
    </source>
</evidence>
<keyword evidence="13" id="KW-1185">Reference proteome</keyword>
<dbReference type="InterPro" id="IPR034732">
    <property type="entry name" value="EPHD"/>
</dbReference>
<dbReference type="STRING" id="7897.ENSLACP00000019205"/>
<proteinExistence type="predicted"/>
<dbReference type="InterPro" id="IPR001965">
    <property type="entry name" value="Znf_PHD"/>
</dbReference>
<dbReference type="SMART" id="SM00249">
    <property type="entry name" value="PHD"/>
    <property type="match status" value="2"/>
</dbReference>
<dbReference type="InterPro" id="IPR011011">
    <property type="entry name" value="Znf_FYVE_PHD"/>
</dbReference>
<sequence length="271" mass="31354">MKEPTSKKTDEADLQELGCKLCGRAENNVEKYGEKLVDTNRNLIVHYNCLILSSGLWQEGREEEGFHGFLPDTILKEVGRASKLSCSICKKKGASIGCCIKSCRKSFHYPCGLEKQCIFQFFDNYGSYCWKHKPVQSVLPDLKPTVCSVCLDTLQPEACFDVIKSPCCRHTWFHRQCLQRHALSAGLFFFMCAICSNMDIFQEEMLRMGIHIPERDASWELEEDAFSELLQRHQRCDVQNCLSKKGRKHCESKRYRMQTITFLHMSRKKII</sequence>
<dbReference type="GeneTree" id="ENSGT00950000182865"/>
<evidence type="ECO:0000259" key="11">
    <source>
        <dbReference type="PROSITE" id="PS51805"/>
    </source>
</evidence>
<dbReference type="Pfam" id="PF13771">
    <property type="entry name" value="zf-HC5HC2H"/>
    <property type="match status" value="1"/>
</dbReference>
<dbReference type="PANTHER" id="PTHR12420">
    <property type="entry name" value="PHD FINGER PROTEIN"/>
    <property type="match status" value="1"/>
</dbReference>
<name>H3BBD4_LATCH</name>
<keyword evidence="6" id="KW-0833">Ubl conjugation pathway</keyword>
<keyword evidence="4" id="KW-0479">Metal-binding</keyword>
<protein>
    <recommendedName>
        <fullName evidence="14">PHD-type domain-containing protein</fullName>
    </recommendedName>
</protein>
<evidence type="ECO:0000256" key="6">
    <source>
        <dbReference type="ARBA" id="ARBA00022786"/>
    </source>
</evidence>
<accession>H3BBD4</accession>
<dbReference type="Ensembl" id="ENSLACT00000019338.1">
    <property type="protein sequence ID" value="ENSLACP00000019205.1"/>
    <property type="gene ID" value="ENSLACG00000016894.1"/>
</dbReference>
<dbReference type="GO" id="GO:0016740">
    <property type="term" value="F:transferase activity"/>
    <property type="evidence" value="ECO:0007669"/>
    <property type="project" value="UniProtKB-KW"/>
</dbReference>
<evidence type="ECO:0000256" key="3">
    <source>
        <dbReference type="ARBA" id="ARBA00022679"/>
    </source>
</evidence>
<dbReference type="FunFam" id="3.30.40.10:FF:000132">
    <property type="entry name" value="G2/M phase-specific E3 ubiquitin-protein ligase"/>
    <property type="match status" value="1"/>
</dbReference>
<reference evidence="12" key="2">
    <citation type="submission" date="2025-08" db="UniProtKB">
        <authorList>
            <consortium name="Ensembl"/>
        </authorList>
    </citation>
    <scope>IDENTIFICATION</scope>
</reference>
<comment type="pathway">
    <text evidence="2">Protein modification; protein ubiquitination.</text>
</comment>
<dbReference type="PROSITE" id="PS50089">
    <property type="entry name" value="ZF_RING_2"/>
    <property type="match status" value="1"/>
</dbReference>
<keyword evidence="5 9" id="KW-0863">Zinc-finger</keyword>
<dbReference type="Bgee" id="ENSLACG00000016894">
    <property type="expression patterns" value="Expressed in muscle tissue and 6 other cell types or tissues"/>
</dbReference>
<evidence type="ECO:0000256" key="8">
    <source>
        <dbReference type="ARBA" id="ARBA00023242"/>
    </source>
</evidence>
<comment type="subcellular location">
    <subcellularLocation>
        <location evidence="1">Nucleus</location>
    </subcellularLocation>
</comment>
<dbReference type="SUPFAM" id="SSF57903">
    <property type="entry name" value="FYVE/PHD zinc finger"/>
    <property type="match status" value="1"/>
</dbReference>
<evidence type="ECO:0000259" key="10">
    <source>
        <dbReference type="PROSITE" id="PS50089"/>
    </source>
</evidence>
<dbReference type="InParanoid" id="H3BBD4"/>
<feature type="domain" description="PHD-type" evidence="11">
    <location>
        <begin position="16"/>
        <end position="133"/>
    </location>
</feature>
<dbReference type="SMART" id="SM00184">
    <property type="entry name" value="RING"/>
    <property type="match status" value="2"/>
</dbReference>
<keyword evidence="3" id="KW-0808">Transferase</keyword>
<dbReference type="HOGENOM" id="CLU_055746_0_0_1"/>
<evidence type="ECO:0000256" key="4">
    <source>
        <dbReference type="ARBA" id="ARBA00022723"/>
    </source>
</evidence>
<dbReference type="InterPro" id="IPR042013">
    <property type="entry name" value="PHF7/G2E3_ePHD"/>
</dbReference>
<dbReference type="InterPro" id="IPR051188">
    <property type="entry name" value="PHD-type_Zinc_Finger"/>
</dbReference>
<dbReference type="GO" id="GO:0008270">
    <property type="term" value="F:zinc ion binding"/>
    <property type="evidence" value="ECO:0007669"/>
    <property type="project" value="UniProtKB-KW"/>
</dbReference>
<dbReference type="Proteomes" id="UP000008672">
    <property type="component" value="Unassembled WGS sequence"/>
</dbReference>
<dbReference type="InterPro" id="IPR013083">
    <property type="entry name" value="Znf_RING/FYVE/PHD"/>
</dbReference>
<keyword evidence="7" id="KW-0862">Zinc</keyword>
<dbReference type="eggNOG" id="KOG1084">
    <property type="taxonomic scope" value="Eukaryota"/>
</dbReference>
<dbReference type="AlphaFoldDB" id="H3BBD4"/>
<evidence type="ECO:0000256" key="5">
    <source>
        <dbReference type="ARBA" id="ARBA00022771"/>
    </source>
</evidence>
<organism evidence="12 13">
    <name type="scientific">Latimeria chalumnae</name>
    <name type="common">Coelacanth</name>
    <dbReference type="NCBI Taxonomy" id="7897"/>
    <lineage>
        <taxon>Eukaryota</taxon>
        <taxon>Metazoa</taxon>
        <taxon>Chordata</taxon>
        <taxon>Craniata</taxon>
        <taxon>Vertebrata</taxon>
        <taxon>Euteleostomi</taxon>
        <taxon>Coelacanthiformes</taxon>
        <taxon>Coelacanthidae</taxon>
        <taxon>Latimeria</taxon>
    </lineage>
</organism>
<evidence type="ECO:0000256" key="1">
    <source>
        <dbReference type="ARBA" id="ARBA00004123"/>
    </source>
</evidence>
<dbReference type="PROSITE" id="PS51805">
    <property type="entry name" value="EPHD"/>
    <property type="match status" value="1"/>
</dbReference>